<organism evidence="1 2">
    <name type="scientific">Mycena maculata</name>
    <dbReference type="NCBI Taxonomy" id="230809"/>
    <lineage>
        <taxon>Eukaryota</taxon>
        <taxon>Fungi</taxon>
        <taxon>Dikarya</taxon>
        <taxon>Basidiomycota</taxon>
        <taxon>Agaricomycotina</taxon>
        <taxon>Agaricomycetes</taxon>
        <taxon>Agaricomycetidae</taxon>
        <taxon>Agaricales</taxon>
        <taxon>Marasmiineae</taxon>
        <taxon>Mycenaceae</taxon>
        <taxon>Mycena</taxon>
    </lineage>
</organism>
<sequence>MCMWATLTLCQLWDGPYFHVGPASSFAASSCAACSSSFAACNSDRRDATSSLIHTRSSSHATRSVADCTRSLSTARLSARHVCCSSTCIPAASASSVSSCSSSFAARTSRCPCNMSSRAVPSAFASSYAPASVVFSLDARTSLRALASLSWRARSTLGSARSSSMDVLIECSTLEAVAFVGVDSGSVATCVRADWGVVRRRSWRSGAATAVTKPDAVGLPGAEEGTCETPAEGLRAVETDGASCVRADWGAVGRVWRWVLALGAAAMAPDAVRLPGADVGTPAESLRAVEMVGALAPWAVVRAARR</sequence>
<accession>A0AAD7N186</accession>
<gene>
    <name evidence="1" type="ORF">DFH07DRAFT_59316</name>
</gene>
<evidence type="ECO:0000313" key="1">
    <source>
        <dbReference type="EMBL" id="KAJ7741183.1"/>
    </source>
</evidence>
<keyword evidence="2" id="KW-1185">Reference proteome</keyword>
<evidence type="ECO:0000313" key="2">
    <source>
        <dbReference type="Proteomes" id="UP001215280"/>
    </source>
</evidence>
<dbReference type="EMBL" id="JARJLG010000124">
    <property type="protein sequence ID" value="KAJ7741183.1"/>
    <property type="molecule type" value="Genomic_DNA"/>
</dbReference>
<protein>
    <submittedName>
        <fullName evidence="1">Uncharacterized protein</fullName>
    </submittedName>
</protein>
<dbReference type="AlphaFoldDB" id="A0AAD7N186"/>
<name>A0AAD7N186_9AGAR</name>
<dbReference type="Proteomes" id="UP001215280">
    <property type="component" value="Unassembled WGS sequence"/>
</dbReference>
<comment type="caution">
    <text evidence="1">The sequence shown here is derived from an EMBL/GenBank/DDBJ whole genome shotgun (WGS) entry which is preliminary data.</text>
</comment>
<proteinExistence type="predicted"/>
<reference evidence="1" key="1">
    <citation type="submission" date="2023-03" db="EMBL/GenBank/DDBJ databases">
        <title>Massive genome expansion in bonnet fungi (Mycena s.s.) driven by repeated elements and novel gene families across ecological guilds.</title>
        <authorList>
            <consortium name="Lawrence Berkeley National Laboratory"/>
            <person name="Harder C.B."/>
            <person name="Miyauchi S."/>
            <person name="Viragh M."/>
            <person name="Kuo A."/>
            <person name="Thoen E."/>
            <person name="Andreopoulos B."/>
            <person name="Lu D."/>
            <person name="Skrede I."/>
            <person name="Drula E."/>
            <person name="Henrissat B."/>
            <person name="Morin E."/>
            <person name="Kohler A."/>
            <person name="Barry K."/>
            <person name="LaButti K."/>
            <person name="Morin E."/>
            <person name="Salamov A."/>
            <person name="Lipzen A."/>
            <person name="Mereny Z."/>
            <person name="Hegedus B."/>
            <person name="Baldrian P."/>
            <person name="Stursova M."/>
            <person name="Weitz H."/>
            <person name="Taylor A."/>
            <person name="Grigoriev I.V."/>
            <person name="Nagy L.G."/>
            <person name="Martin F."/>
            <person name="Kauserud H."/>
        </authorList>
    </citation>
    <scope>NUCLEOTIDE SEQUENCE</scope>
    <source>
        <strain evidence="1">CBHHK188m</strain>
    </source>
</reference>